<comment type="caution">
    <text evidence="1">The sequence shown here is derived from an EMBL/GenBank/DDBJ whole genome shotgun (WGS) entry which is preliminary data.</text>
</comment>
<sequence>MAYQEEPAYRQHEGKCRQCGQVYIYYNSVKRHPDHDICDDCERVKIVETLTGLPTIGEGNAAVKGWG</sequence>
<evidence type="ECO:0000313" key="1">
    <source>
        <dbReference type="EMBL" id="KKL12590.1"/>
    </source>
</evidence>
<reference evidence="1" key="1">
    <citation type="journal article" date="2015" name="Nature">
        <title>Complex archaea that bridge the gap between prokaryotes and eukaryotes.</title>
        <authorList>
            <person name="Spang A."/>
            <person name="Saw J.H."/>
            <person name="Jorgensen S.L."/>
            <person name="Zaremba-Niedzwiedzka K."/>
            <person name="Martijn J."/>
            <person name="Lind A.E."/>
            <person name="van Eijk R."/>
            <person name="Schleper C."/>
            <person name="Guy L."/>
            <person name="Ettema T.J."/>
        </authorList>
    </citation>
    <scope>NUCLEOTIDE SEQUENCE</scope>
</reference>
<organism evidence="1">
    <name type="scientific">marine sediment metagenome</name>
    <dbReference type="NCBI Taxonomy" id="412755"/>
    <lineage>
        <taxon>unclassified sequences</taxon>
        <taxon>metagenomes</taxon>
        <taxon>ecological metagenomes</taxon>
    </lineage>
</organism>
<accession>A0A0F9AT03</accession>
<name>A0A0F9AT03_9ZZZZ</name>
<proteinExistence type="predicted"/>
<gene>
    <name evidence="1" type="ORF">LCGC14_2534240</name>
</gene>
<protein>
    <submittedName>
        <fullName evidence="1">Uncharacterized protein</fullName>
    </submittedName>
</protein>
<dbReference type="AlphaFoldDB" id="A0A0F9AT03"/>
<dbReference type="EMBL" id="LAZR01041196">
    <property type="protein sequence ID" value="KKL12590.1"/>
    <property type="molecule type" value="Genomic_DNA"/>
</dbReference>